<reference evidence="9" key="2">
    <citation type="submission" date="2021-03" db="UniProtKB">
        <authorList>
            <consortium name="EnsemblPlants"/>
        </authorList>
    </citation>
    <scope>IDENTIFICATION</scope>
</reference>
<gene>
    <name evidence="9" type="primary">LOC110722293</name>
</gene>
<dbReference type="PANTHER" id="PTHR12822">
    <property type="entry name" value="PROTEIN YIPF"/>
    <property type="match status" value="1"/>
</dbReference>
<name>A0A803N515_CHEQI</name>
<dbReference type="GO" id="GO:0000139">
    <property type="term" value="C:Golgi membrane"/>
    <property type="evidence" value="ECO:0007669"/>
    <property type="project" value="UniProtKB-SubCell"/>
</dbReference>
<dbReference type="InterPro" id="IPR039765">
    <property type="entry name" value="Yip5/YIPF1/YIPF2"/>
</dbReference>
<evidence type="ECO:0000313" key="9">
    <source>
        <dbReference type="EnsemblPlants" id="AUR62040688-RA:cds"/>
    </source>
</evidence>
<evidence type="ECO:0000256" key="4">
    <source>
        <dbReference type="ARBA" id="ARBA00022989"/>
    </source>
</evidence>
<protein>
    <recommendedName>
        <fullName evidence="6">Protein YIP</fullName>
    </recommendedName>
</protein>
<feature type="transmembrane region" description="Helical" evidence="6">
    <location>
        <begin position="211"/>
        <end position="228"/>
    </location>
</feature>
<feature type="domain" description="Yip1" evidence="8">
    <location>
        <begin position="101"/>
        <end position="257"/>
    </location>
</feature>
<organism evidence="9 10">
    <name type="scientific">Chenopodium quinoa</name>
    <name type="common">Quinoa</name>
    <dbReference type="NCBI Taxonomy" id="63459"/>
    <lineage>
        <taxon>Eukaryota</taxon>
        <taxon>Viridiplantae</taxon>
        <taxon>Streptophyta</taxon>
        <taxon>Embryophyta</taxon>
        <taxon>Tracheophyta</taxon>
        <taxon>Spermatophyta</taxon>
        <taxon>Magnoliopsida</taxon>
        <taxon>eudicotyledons</taxon>
        <taxon>Gunneridae</taxon>
        <taxon>Pentapetalae</taxon>
        <taxon>Caryophyllales</taxon>
        <taxon>Chenopodiaceae</taxon>
        <taxon>Chenopodioideae</taxon>
        <taxon>Atripliceae</taxon>
        <taxon>Chenopodium</taxon>
    </lineage>
</organism>
<evidence type="ECO:0000259" key="8">
    <source>
        <dbReference type="Pfam" id="PF04893"/>
    </source>
</evidence>
<feature type="transmembrane region" description="Helical" evidence="6">
    <location>
        <begin position="240"/>
        <end position="262"/>
    </location>
</feature>
<dbReference type="Gramene" id="AUR62040688-RA">
    <property type="protein sequence ID" value="AUR62040688-RA:cds"/>
    <property type="gene ID" value="AUR62040688"/>
</dbReference>
<evidence type="ECO:0000256" key="3">
    <source>
        <dbReference type="ARBA" id="ARBA00022692"/>
    </source>
</evidence>
<keyword evidence="3 6" id="KW-0812">Transmembrane</keyword>
<dbReference type="RefSeq" id="XP_021757254.1">
    <property type="nucleotide sequence ID" value="XM_021901562.1"/>
</dbReference>
<dbReference type="InterPro" id="IPR006977">
    <property type="entry name" value="Yip1_dom"/>
</dbReference>
<proteinExistence type="inferred from homology"/>
<evidence type="ECO:0000313" key="10">
    <source>
        <dbReference type="Proteomes" id="UP000596660"/>
    </source>
</evidence>
<dbReference type="AlphaFoldDB" id="A0A803N515"/>
<dbReference type="Pfam" id="PF04893">
    <property type="entry name" value="Yip1"/>
    <property type="match status" value="1"/>
</dbReference>
<dbReference type="PANTHER" id="PTHR12822:SF5">
    <property type="entry name" value="PROTEIN YIP"/>
    <property type="match status" value="1"/>
</dbReference>
<dbReference type="OrthoDB" id="10256463at2759"/>
<feature type="region of interest" description="Disordered" evidence="7">
    <location>
        <begin position="24"/>
        <end position="66"/>
    </location>
</feature>
<reference evidence="9" key="1">
    <citation type="journal article" date="2017" name="Nature">
        <title>The genome of Chenopodium quinoa.</title>
        <authorList>
            <person name="Jarvis D.E."/>
            <person name="Ho Y.S."/>
            <person name="Lightfoot D.J."/>
            <person name="Schmoeckel S.M."/>
            <person name="Li B."/>
            <person name="Borm T.J.A."/>
            <person name="Ohyanagi H."/>
            <person name="Mineta K."/>
            <person name="Michell C.T."/>
            <person name="Saber N."/>
            <person name="Kharbatia N.M."/>
            <person name="Rupper R.R."/>
            <person name="Sharp A.R."/>
            <person name="Dally N."/>
            <person name="Boughton B.A."/>
            <person name="Woo Y.H."/>
            <person name="Gao G."/>
            <person name="Schijlen E.G.W.M."/>
            <person name="Guo X."/>
            <person name="Momin A.A."/>
            <person name="Negrao S."/>
            <person name="Al-Babili S."/>
            <person name="Gehring C."/>
            <person name="Roessner U."/>
            <person name="Jung C."/>
            <person name="Murphy K."/>
            <person name="Arold S.T."/>
            <person name="Gojobori T."/>
            <person name="van der Linden C.G."/>
            <person name="van Loo E.N."/>
            <person name="Jellen E.N."/>
            <person name="Maughan P.J."/>
            <person name="Tester M."/>
        </authorList>
    </citation>
    <scope>NUCLEOTIDE SEQUENCE [LARGE SCALE GENOMIC DNA]</scope>
    <source>
        <strain evidence="9">cv. PI 614886</strain>
    </source>
</reference>
<evidence type="ECO:0000256" key="5">
    <source>
        <dbReference type="ARBA" id="ARBA00023136"/>
    </source>
</evidence>
<comment type="similarity">
    <text evidence="2 6">Belongs to the YIP1 family.</text>
</comment>
<sequence>MDEQYNNLPTSQLLGSVPAVVAEEGKGNANSAPQANLQLFPPHQGGDKGPGYQNVPSSSEGGGPPPTNNWQGVFNVYSYTQYFNVDTDIVINRLLSSLDPRSGDFFSKIDANPDLYGLIWISTTLVFVIASLGNLATYLIGSSSWNFDVSFMSLAASAVYGYAIVVPLGFYFLLQYLGSPASVVRFWCMWGYSLFIFVLSCFLLVIPLEFLRWVIILLASGVSACFVASNLRTYVEGNDLMVVLVAAFMLQFALGLFIKVWFFT</sequence>
<evidence type="ECO:0000256" key="7">
    <source>
        <dbReference type="SAM" id="MobiDB-lite"/>
    </source>
</evidence>
<evidence type="ECO:0000256" key="1">
    <source>
        <dbReference type="ARBA" id="ARBA00004141"/>
    </source>
</evidence>
<dbReference type="KEGG" id="cqi:110722293"/>
<dbReference type="GeneID" id="110722293"/>
<accession>A0A803N515</accession>
<dbReference type="OMA" id="PIWISVT"/>
<keyword evidence="10" id="KW-1185">Reference proteome</keyword>
<dbReference type="Proteomes" id="UP000596660">
    <property type="component" value="Unplaced"/>
</dbReference>
<evidence type="ECO:0000256" key="6">
    <source>
        <dbReference type="RuleBase" id="RU361264"/>
    </source>
</evidence>
<feature type="transmembrane region" description="Helical" evidence="6">
    <location>
        <begin position="186"/>
        <end position="205"/>
    </location>
</feature>
<evidence type="ECO:0000256" key="2">
    <source>
        <dbReference type="ARBA" id="ARBA00010596"/>
    </source>
</evidence>
<feature type="transmembrane region" description="Helical" evidence="6">
    <location>
        <begin position="115"/>
        <end position="140"/>
    </location>
</feature>
<feature type="compositionally biased region" description="Polar residues" evidence="7">
    <location>
        <begin position="28"/>
        <end position="37"/>
    </location>
</feature>
<keyword evidence="5 6" id="KW-0472">Membrane</keyword>
<dbReference type="EnsemblPlants" id="AUR62040688-RA">
    <property type="protein sequence ID" value="AUR62040688-RA:cds"/>
    <property type="gene ID" value="AUR62040688"/>
</dbReference>
<keyword evidence="4 6" id="KW-1133">Transmembrane helix</keyword>
<comment type="subcellular location">
    <subcellularLocation>
        <location evidence="6">Golgi apparatus membrane</location>
        <topology evidence="6">Multi-pass membrane protein</topology>
    </subcellularLocation>
    <subcellularLocation>
        <location evidence="1">Membrane</location>
        <topology evidence="1">Multi-pass membrane protein</topology>
    </subcellularLocation>
</comment>
<dbReference type="GO" id="GO:0031267">
    <property type="term" value="F:small GTPase binding"/>
    <property type="evidence" value="ECO:0007669"/>
    <property type="project" value="InterPro"/>
</dbReference>
<dbReference type="GO" id="GO:0016192">
    <property type="term" value="P:vesicle-mediated transport"/>
    <property type="evidence" value="ECO:0007669"/>
    <property type="project" value="InterPro"/>
</dbReference>
<feature type="transmembrane region" description="Helical" evidence="6">
    <location>
        <begin position="152"/>
        <end position="174"/>
    </location>
</feature>